<feature type="compositionally biased region" description="Low complexity" evidence="14">
    <location>
        <begin position="317"/>
        <end position="333"/>
    </location>
</feature>
<keyword evidence="6 15" id="KW-0812">Transmembrane</keyword>
<keyword evidence="18" id="KW-1185">Reference proteome</keyword>
<dbReference type="SUPFAM" id="SSF57850">
    <property type="entry name" value="RING/U-box"/>
    <property type="match status" value="1"/>
</dbReference>
<dbReference type="AlphaFoldDB" id="A0A8T0GFX9"/>
<sequence length="437" mass="46628">MATPGGDYVPSTGDGRIPGPPYTPYYNNPNLNNAKFNPTMAVIIIVLIGGCFVLGFISVFVRKCMRAETATTSTSTERTRSWNSKARGLDKAAVDALPIVHSTDLDDKDDIECPVCLTEFEPEDNLRLLPACKHVFHQECIDAWFDAHSTCPLCRASLTGQTGVVGVNSSDEEGAPTREPVETVVEVSENGDSDIELLPVSEATPREESRTDTQAAPAAPPAGATISREDERNSARGTLSRNSQSFKRAVRGTTALEKAASLGAPGSQSNKPPTAPGMRKPPLTPSRASTTTGIRRSSSLGTDLIALRNLLTGGDQSASNSSSSSYNLNRSRSGVPPPSTSWFARPRSMDLGTRDQSLLREHSRENWSSIDLETGKPAATGASTSKDDSSKGPAIAGVGSERAWSDRWSLASLRGVMFPLSRTTSDISSRVNPHLPL</sequence>
<feature type="domain" description="RING-type" evidence="16">
    <location>
        <begin position="113"/>
        <end position="155"/>
    </location>
</feature>
<comment type="subcellular location">
    <subcellularLocation>
        <location evidence="2">Membrane</location>
        <topology evidence="2">Single-pass membrane protein</topology>
    </subcellularLocation>
</comment>
<evidence type="ECO:0000256" key="5">
    <source>
        <dbReference type="ARBA" id="ARBA00022679"/>
    </source>
</evidence>
<dbReference type="Gene3D" id="3.30.40.10">
    <property type="entry name" value="Zinc/RING finger domain, C3HC4 (zinc finger)"/>
    <property type="match status" value="1"/>
</dbReference>
<protein>
    <recommendedName>
        <fullName evidence="4">RING-type E3 ubiquitin transferase</fullName>
        <ecNumber evidence="4">2.3.2.27</ecNumber>
    </recommendedName>
</protein>
<evidence type="ECO:0000256" key="7">
    <source>
        <dbReference type="ARBA" id="ARBA00022723"/>
    </source>
</evidence>
<keyword evidence="10" id="KW-0862">Zinc</keyword>
<evidence type="ECO:0000256" key="12">
    <source>
        <dbReference type="ARBA" id="ARBA00023136"/>
    </source>
</evidence>
<comment type="caution">
    <text evidence="17">The sequence shown here is derived from an EMBL/GenBank/DDBJ whole genome shotgun (WGS) entry which is preliminary data.</text>
</comment>
<dbReference type="PROSITE" id="PS50089">
    <property type="entry name" value="ZF_RING_2"/>
    <property type="match status" value="1"/>
</dbReference>
<evidence type="ECO:0000256" key="15">
    <source>
        <dbReference type="SAM" id="Phobius"/>
    </source>
</evidence>
<keyword evidence="11 15" id="KW-1133">Transmembrane helix</keyword>
<dbReference type="GO" id="GO:0061630">
    <property type="term" value="F:ubiquitin protein ligase activity"/>
    <property type="evidence" value="ECO:0007669"/>
    <property type="project" value="UniProtKB-EC"/>
</dbReference>
<dbReference type="InterPro" id="IPR001841">
    <property type="entry name" value="Znf_RING"/>
</dbReference>
<dbReference type="GO" id="GO:0016020">
    <property type="term" value="C:membrane"/>
    <property type="evidence" value="ECO:0007669"/>
    <property type="project" value="UniProtKB-SubCell"/>
</dbReference>
<dbReference type="Pfam" id="PF13639">
    <property type="entry name" value="zf-RING_2"/>
    <property type="match status" value="1"/>
</dbReference>
<evidence type="ECO:0000313" key="17">
    <source>
        <dbReference type="EMBL" id="KAG0557545.1"/>
    </source>
</evidence>
<dbReference type="InterPro" id="IPR044600">
    <property type="entry name" value="ATL1/ATL16-like"/>
</dbReference>
<evidence type="ECO:0000313" key="18">
    <source>
        <dbReference type="Proteomes" id="UP000822688"/>
    </source>
</evidence>
<feature type="region of interest" description="Disordered" evidence="14">
    <location>
        <begin position="360"/>
        <end position="398"/>
    </location>
</feature>
<dbReference type="EC" id="2.3.2.27" evidence="4"/>
<evidence type="ECO:0000256" key="10">
    <source>
        <dbReference type="ARBA" id="ARBA00022833"/>
    </source>
</evidence>
<reference evidence="17 18" key="1">
    <citation type="submission" date="2020-06" db="EMBL/GenBank/DDBJ databases">
        <title>WGS assembly of Ceratodon purpureus strain R40.</title>
        <authorList>
            <person name="Carey S.B."/>
            <person name="Jenkins J."/>
            <person name="Shu S."/>
            <person name="Lovell J.T."/>
            <person name="Sreedasyam A."/>
            <person name="Maumus F."/>
            <person name="Tiley G.P."/>
            <person name="Fernandez-Pozo N."/>
            <person name="Barry K."/>
            <person name="Chen C."/>
            <person name="Wang M."/>
            <person name="Lipzen A."/>
            <person name="Daum C."/>
            <person name="Saski C.A."/>
            <person name="Payton A.C."/>
            <person name="Mcbreen J.C."/>
            <person name="Conrad R.E."/>
            <person name="Kollar L.M."/>
            <person name="Olsson S."/>
            <person name="Huttunen S."/>
            <person name="Landis J.B."/>
            <person name="Wickett N.J."/>
            <person name="Johnson M.G."/>
            <person name="Rensing S.A."/>
            <person name="Grimwood J."/>
            <person name="Schmutz J."/>
            <person name="Mcdaniel S.F."/>
        </authorList>
    </citation>
    <scope>NUCLEOTIDE SEQUENCE [LARGE SCALE GENOMIC DNA]</scope>
    <source>
        <strain evidence="17 18">R40</strain>
    </source>
</reference>
<evidence type="ECO:0000256" key="13">
    <source>
        <dbReference type="PROSITE-ProRule" id="PRU00175"/>
    </source>
</evidence>
<dbReference type="CDD" id="cd16461">
    <property type="entry name" value="RING-H2_EL5-like"/>
    <property type="match status" value="1"/>
</dbReference>
<feature type="compositionally biased region" description="Polar residues" evidence="14">
    <location>
        <begin position="286"/>
        <end position="300"/>
    </location>
</feature>
<dbReference type="Proteomes" id="UP000822688">
    <property type="component" value="Chromosome 11"/>
</dbReference>
<dbReference type="PANTHER" id="PTHR46913:SF1">
    <property type="entry name" value="RING-H2 FINGER PROTEIN ATL16"/>
    <property type="match status" value="1"/>
</dbReference>
<keyword evidence="12 15" id="KW-0472">Membrane</keyword>
<organism evidence="17 18">
    <name type="scientific">Ceratodon purpureus</name>
    <name type="common">Fire moss</name>
    <name type="synonym">Dicranum purpureum</name>
    <dbReference type="NCBI Taxonomy" id="3225"/>
    <lineage>
        <taxon>Eukaryota</taxon>
        <taxon>Viridiplantae</taxon>
        <taxon>Streptophyta</taxon>
        <taxon>Embryophyta</taxon>
        <taxon>Bryophyta</taxon>
        <taxon>Bryophytina</taxon>
        <taxon>Bryopsida</taxon>
        <taxon>Dicranidae</taxon>
        <taxon>Pseudoditrichales</taxon>
        <taxon>Ditrichaceae</taxon>
        <taxon>Ceratodon</taxon>
    </lineage>
</organism>
<evidence type="ECO:0000256" key="14">
    <source>
        <dbReference type="SAM" id="MobiDB-lite"/>
    </source>
</evidence>
<keyword evidence="7" id="KW-0479">Metal-binding</keyword>
<evidence type="ECO:0000256" key="9">
    <source>
        <dbReference type="ARBA" id="ARBA00022786"/>
    </source>
</evidence>
<name>A0A8T0GFX9_CERPU</name>
<proteinExistence type="predicted"/>
<evidence type="ECO:0000256" key="6">
    <source>
        <dbReference type="ARBA" id="ARBA00022692"/>
    </source>
</evidence>
<accession>A0A8T0GFX9</accession>
<gene>
    <name evidence="17" type="ORF">KC19_11G138900</name>
</gene>
<comment type="catalytic activity">
    <reaction evidence="1">
        <text>S-ubiquitinyl-[E2 ubiquitin-conjugating enzyme]-L-cysteine + [acceptor protein]-L-lysine = [E2 ubiquitin-conjugating enzyme]-L-cysteine + N(6)-ubiquitinyl-[acceptor protein]-L-lysine.</text>
        <dbReference type="EC" id="2.3.2.27"/>
    </reaction>
</comment>
<dbReference type="GO" id="GO:0016567">
    <property type="term" value="P:protein ubiquitination"/>
    <property type="evidence" value="ECO:0007669"/>
    <property type="project" value="InterPro"/>
</dbReference>
<comment type="pathway">
    <text evidence="3">Protein modification; protein ubiquitination.</text>
</comment>
<dbReference type="GO" id="GO:0008270">
    <property type="term" value="F:zinc ion binding"/>
    <property type="evidence" value="ECO:0007669"/>
    <property type="project" value="UniProtKB-KW"/>
</dbReference>
<evidence type="ECO:0000259" key="16">
    <source>
        <dbReference type="PROSITE" id="PS50089"/>
    </source>
</evidence>
<feature type="transmembrane region" description="Helical" evidence="15">
    <location>
        <begin position="40"/>
        <end position="61"/>
    </location>
</feature>
<feature type="region of interest" description="Disordered" evidence="14">
    <location>
        <begin position="166"/>
        <end position="300"/>
    </location>
</feature>
<feature type="region of interest" description="Disordered" evidence="14">
    <location>
        <begin position="1"/>
        <end position="21"/>
    </location>
</feature>
<dbReference type="FunFam" id="3.30.40.10:FF:000187">
    <property type="entry name" value="E3 ubiquitin-protein ligase ATL6"/>
    <property type="match status" value="1"/>
</dbReference>
<evidence type="ECO:0000256" key="11">
    <source>
        <dbReference type="ARBA" id="ARBA00022989"/>
    </source>
</evidence>
<feature type="compositionally biased region" description="Polar residues" evidence="14">
    <location>
        <begin position="235"/>
        <end position="246"/>
    </location>
</feature>
<keyword evidence="8 13" id="KW-0863">Zinc-finger</keyword>
<feature type="compositionally biased region" description="Low complexity" evidence="14">
    <location>
        <begin position="215"/>
        <end position="224"/>
    </location>
</feature>
<dbReference type="EMBL" id="CM026432">
    <property type="protein sequence ID" value="KAG0557545.1"/>
    <property type="molecule type" value="Genomic_DNA"/>
</dbReference>
<keyword evidence="9" id="KW-0833">Ubl conjugation pathway</keyword>
<keyword evidence="5" id="KW-0808">Transferase</keyword>
<evidence type="ECO:0000256" key="2">
    <source>
        <dbReference type="ARBA" id="ARBA00004167"/>
    </source>
</evidence>
<evidence type="ECO:0000256" key="1">
    <source>
        <dbReference type="ARBA" id="ARBA00000900"/>
    </source>
</evidence>
<evidence type="ECO:0000256" key="8">
    <source>
        <dbReference type="ARBA" id="ARBA00022771"/>
    </source>
</evidence>
<dbReference type="InterPro" id="IPR013083">
    <property type="entry name" value="Znf_RING/FYVE/PHD"/>
</dbReference>
<evidence type="ECO:0000256" key="4">
    <source>
        <dbReference type="ARBA" id="ARBA00012483"/>
    </source>
</evidence>
<dbReference type="SMART" id="SM00184">
    <property type="entry name" value="RING"/>
    <property type="match status" value="1"/>
</dbReference>
<dbReference type="PANTHER" id="PTHR46913">
    <property type="entry name" value="RING-H2 FINGER PROTEIN ATL16"/>
    <property type="match status" value="1"/>
</dbReference>
<feature type="region of interest" description="Disordered" evidence="14">
    <location>
        <begin position="313"/>
        <end position="348"/>
    </location>
</feature>
<evidence type="ECO:0000256" key="3">
    <source>
        <dbReference type="ARBA" id="ARBA00004906"/>
    </source>
</evidence>